<organism evidence="2 3">
    <name type="scientific">Canna indica</name>
    <name type="common">Indian-shot</name>
    <dbReference type="NCBI Taxonomy" id="4628"/>
    <lineage>
        <taxon>Eukaryota</taxon>
        <taxon>Viridiplantae</taxon>
        <taxon>Streptophyta</taxon>
        <taxon>Embryophyta</taxon>
        <taxon>Tracheophyta</taxon>
        <taxon>Spermatophyta</taxon>
        <taxon>Magnoliopsida</taxon>
        <taxon>Liliopsida</taxon>
        <taxon>Zingiberales</taxon>
        <taxon>Cannaceae</taxon>
        <taxon>Canna</taxon>
    </lineage>
</organism>
<evidence type="ECO:0000313" key="2">
    <source>
        <dbReference type="EMBL" id="WOL07333.1"/>
    </source>
</evidence>
<dbReference type="InterPro" id="IPR011992">
    <property type="entry name" value="EF-hand-dom_pair"/>
</dbReference>
<dbReference type="EMBL" id="CP136894">
    <property type="protein sequence ID" value="WOL07333.1"/>
    <property type="molecule type" value="Genomic_DNA"/>
</dbReference>
<dbReference type="Gene3D" id="1.10.238.10">
    <property type="entry name" value="EF-hand"/>
    <property type="match status" value="1"/>
</dbReference>
<accession>A0AAQ3QFK3</accession>
<dbReference type="SUPFAM" id="SSF47473">
    <property type="entry name" value="EF-hand"/>
    <property type="match status" value="1"/>
</dbReference>
<gene>
    <name evidence="2" type="ORF">Cni_G16073</name>
</gene>
<dbReference type="PROSITE" id="PS50222">
    <property type="entry name" value="EF_HAND_2"/>
    <property type="match status" value="1"/>
</dbReference>
<dbReference type="AlphaFoldDB" id="A0AAQ3QFK3"/>
<feature type="domain" description="EF-hand" evidence="1">
    <location>
        <begin position="1"/>
        <end position="31"/>
    </location>
</feature>
<name>A0AAQ3QFK3_9LILI</name>
<evidence type="ECO:0000313" key="3">
    <source>
        <dbReference type="Proteomes" id="UP001327560"/>
    </source>
</evidence>
<reference evidence="2 3" key="1">
    <citation type="submission" date="2023-10" db="EMBL/GenBank/DDBJ databases">
        <title>Chromosome-scale genome assembly provides insights into flower coloration mechanisms of Canna indica.</title>
        <authorList>
            <person name="Li C."/>
        </authorList>
    </citation>
    <scope>NUCLEOTIDE SEQUENCE [LARGE SCALE GENOMIC DNA]</scope>
    <source>
        <tissue evidence="2">Flower</tissue>
    </source>
</reference>
<protein>
    <recommendedName>
        <fullName evidence="1">EF-hand domain-containing protein</fullName>
    </recommendedName>
</protein>
<dbReference type="InterPro" id="IPR002048">
    <property type="entry name" value="EF_hand_dom"/>
</dbReference>
<dbReference type="Proteomes" id="UP001327560">
    <property type="component" value="Chromosome 5"/>
</dbReference>
<proteinExistence type="predicted"/>
<dbReference type="GO" id="GO:0005509">
    <property type="term" value="F:calcium ion binding"/>
    <property type="evidence" value="ECO:0007669"/>
    <property type="project" value="InterPro"/>
</dbReference>
<sequence>MREEFEVFDQNGARFIMVEELRSVLASFGIKQGRTTEDCNRMTSTVDADDNGMMDYKRMTRSFAGNHLEGPLPAGLYRCSFLVHL</sequence>
<evidence type="ECO:0000259" key="1">
    <source>
        <dbReference type="PROSITE" id="PS50222"/>
    </source>
</evidence>
<keyword evidence="3" id="KW-1185">Reference proteome</keyword>